<dbReference type="InterPro" id="IPR016024">
    <property type="entry name" value="ARM-type_fold"/>
</dbReference>
<dbReference type="GO" id="GO:0005049">
    <property type="term" value="F:nuclear export signal receptor activity"/>
    <property type="evidence" value="ECO:0007669"/>
    <property type="project" value="TreeGrafter"/>
</dbReference>
<protein>
    <recommendedName>
        <fullName evidence="4">Exportin-2</fullName>
    </recommendedName>
    <alternativeName>
        <fullName evidence="9">Importin-alpha re-exporter</fullName>
    </alternativeName>
</protein>
<evidence type="ECO:0000256" key="5">
    <source>
        <dbReference type="ARBA" id="ARBA00022448"/>
    </source>
</evidence>
<keyword evidence="10" id="KW-0472">Membrane</keyword>
<reference evidence="12 13" key="2">
    <citation type="journal article" date="2019" name="G3 (Bethesda)">
        <title>Hybrid Assembly of the Genome of the Entomopathogenic Nematode Steinernema carpocapsae Identifies the X-Chromosome.</title>
        <authorList>
            <person name="Serra L."/>
            <person name="Macchietto M."/>
            <person name="Macias-Munoz A."/>
            <person name="McGill C.J."/>
            <person name="Rodriguez I.M."/>
            <person name="Rodriguez B."/>
            <person name="Murad R."/>
            <person name="Mortazavi A."/>
        </authorList>
    </citation>
    <scope>NUCLEOTIDE SEQUENCE [LARGE SCALE GENOMIC DNA]</scope>
    <source>
        <strain evidence="12 13">ALL</strain>
    </source>
</reference>
<dbReference type="OrthoDB" id="3268246at2759"/>
<keyword evidence="13" id="KW-1185">Reference proteome</keyword>
<dbReference type="GO" id="GO:0005635">
    <property type="term" value="C:nuclear envelope"/>
    <property type="evidence" value="ECO:0007669"/>
    <property type="project" value="TreeGrafter"/>
</dbReference>
<dbReference type="Pfam" id="PF03378">
    <property type="entry name" value="CAS_CSE1"/>
    <property type="match status" value="1"/>
</dbReference>
<gene>
    <name evidence="12" type="ORF">L596_002239</name>
</gene>
<dbReference type="PROSITE" id="PS50166">
    <property type="entry name" value="IMPORTIN_B_NT"/>
    <property type="match status" value="1"/>
</dbReference>
<dbReference type="GO" id="GO:0031267">
    <property type="term" value="F:small GTPase binding"/>
    <property type="evidence" value="ECO:0007669"/>
    <property type="project" value="InterPro"/>
</dbReference>
<feature type="domain" description="Importin N-terminal" evidence="11">
    <location>
        <begin position="114"/>
        <end position="188"/>
    </location>
</feature>
<keyword evidence="6" id="KW-0963">Cytoplasm</keyword>
<dbReference type="AlphaFoldDB" id="A0A4U8UNX7"/>
<evidence type="ECO:0000256" key="7">
    <source>
        <dbReference type="ARBA" id="ARBA00022927"/>
    </source>
</evidence>
<sequence length="1052" mass="118147">MSLPRVRTCAKCQRVAFLLPSFAWFAVDFVEIVVVSGKPESGYSSRQLFDFLAFYYMQRFSVLGGSYMYVLFWNFRPAMSIMGVRIEAMDGQVEVLAAVLQRTLSPDQETRKNAEKELWAGGEVKLGYGTLALQLIGSQVIPPEIRLAGVVALKNFVKRNWQEADDDVKITDEERHLMRDETLRLMFALSGNLRKQLSSTVCEMGRVDFPSRWQSLVQVLAQNLATQNLDQIIASLELLDDLTKKYRTESKSQELWVELKFVLDNLTGPLLELFKAMMVSYDQKDVMPVVQCLNWLEILHLIASNFCSLSSQDLPEPFEDNIATWMTGFQQLLSMKVPSIEQGADDKIASPLENLKVSICEIITLYTQRYEEETANYVSPFIQSAWEQLVEIDHRYRFDGLVNACLGLLSAICQRVQYKALFEGEGVINTLCESVIVKNLVLREDDMENFEDGSIEYLNRDLEGSDFETRRRGASDFVRALCKNFEAQVFPVLANIIMKFLNEYQGSPTQCWRQKDVFYCLVTAMASKGSTQRHGVVSTSNLVNVVEFYSNYVREDIIDATSQVHPVLRADAIKYVVTFRNVLPFEAVKETIERTACENQGAIGLLRKDHPLLHQYAAYAIERLLCDRLKATSDSVFTSKNTPVGPLIELLVRASQASNVLNTHYIAKALMRVINLIDEESAQGATVLVDYLASLIGKAAKEAVDPGQTHYVFESLCVLVKRAYRVVGEGLTQHILPIMMEILQNDLLDLIPYALQVIALMVDQRKAITGNVGQYVDFVPVILKPEVWQRKANIPAALLVVESFLAGCPEVVLTGEHFNRVMGLFQGMFKQNKTLPYSFRLAAGILPHCGCFENLNDAALLVPMLKLIQTNKTELLVKYFVLFLCRYIIKKDAMALASVFEAIQPGMYVMVLEKIVLTALSDLGKRCTFSERQVIVMGMSQLIAHTAQLMGPLFPSAVQLTCDIAAHSGANTQFVVADADTDFNEVVADTSDPFSRLCNAQHVDDLFNIEEDVKKVLALAVLQHLPTTQGGEALVGSLSLELRNRLNSFVQP</sequence>
<evidence type="ECO:0000256" key="3">
    <source>
        <dbReference type="ARBA" id="ARBA00008669"/>
    </source>
</evidence>
<keyword evidence="5" id="KW-0813">Transport</keyword>
<dbReference type="Gene3D" id="1.25.10.10">
    <property type="entry name" value="Leucine-rich Repeat Variant"/>
    <property type="match status" value="1"/>
</dbReference>
<evidence type="ECO:0000313" key="12">
    <source>
        <dbReference type="EMBL" id="TMS34702.1"/>
    </source>
</evidence>
<comment type="similarity">
    <text evidence="3">Belongs to the XPO2/CSE1 family.</text>
</comment>
<dbReference type="Proteomes" id="UP000298663">
    <property type="component" value="Unassembled WGS sequence"/>
</dbReference>
<dbReference type="InterPro" id="IPR013713">
    <property type="entry name" value="XPO2_central"/>
</dbReference>
<dbReference type="Pfam" id="PF03810">
    <property type="entry name" value="IBN_N"/>
    <property type="match status" value="1"/>
</dbReference>
<keyword evidence="7" id="KW-0653">Protein transport</keyword>
<evidence type="ECO:0000259" key="11">
    <source>
        <dbReference type="PROSITE" id="PS50166"/>
    </source>
</evidence>
<dbReference type="SUPFAM" id="SSF48371">
    <property type="entry name" value="ARM repeat"/>
    <property type="match status" value="1"/>
</dbReference>
<comment type="caution">
    <text evidence="12">The sequence shown here is derived from an EMBL/GenBank/DDBJ whole genome shotgun (WGS) entry which is preliminary data.</text>
</comment>
<keyword evidence="10" id="KW-0812">Transmembrane</keyword>
<evidence type="ECO:0000256" key="9">
    <source>
        <dbReference type="ARBA" id="ARBA00030693"/>
    </source>
</evidence>
<evidence type="ECO:0000256" key="2">
    <source>
        <dbReference type="ARBA" id="ARBA00004496"/>
    </source>
</evidence>
<reference evidence="12 13" key="1">
    <citation type="journal article" date="2015" name="Genome Biol.">
        <title>Comparative genomics of Steinernema reveals deeply conserved gene regulatory networks.</title>
        <authorList>
            <person name="Dillman A.R."/>
            <person name="Macchietto M."/>
            <person name="Porter C.F."/>
            <person name="Rogers A."/>
            <person name="Williams B."/>
            <person name="Antoshechkin I."/>
            <person name="Lee M.M."/>
            <person name="Goodwin Z."/>
            <person name="Lu X."/>
            <person name="Lewis E.E."/>
            <person name="Goodrich-Blair H."/>
            <person name="Stock S.P."/>
            <person name="Adams B.J."/>
            <person name="Sternberg P.W."/>
            <person name="Mortazavi A."/>
        </authorList>
    </citation>
    <scope>NUCLEOTIDE SEQUENCE [LARGE SCALE GENOMIC DNA]</scope>
    <source>
        <strain evidence="12 13">ALL</strain>
    </source>
</reference>
<organism evidence="12 13">
    <name type="scientific">Steinernema carpocapsae</name>
    <name type="common">Entomopathogenic nematode</name>
    <dbReference type="NCBI Taxonomy" id="34508"/>
    <lineage>
        <taxon>Eukaryota</taxon>
        <taxon>Metazoa</taxon>
        <taxon>Ecdysozoa</taxon>
        <taxon>Nematoda</taxon>
        <taxon>Chromadorea</taxon>
        <taxon>Rhabditida</taxon>
        <taxon>Tylenchina</taxon>
        <taxon>Panagrolaimomorpha</taxon>
        <taxon>Strongyloidoidea</taxon>
        <taxon>Steinernematidae</taxon>
        <taxon>Steinernema</taxon>
    </lineage>
</organism>
<evidence type="ECO:0000313" key="13">
    <source>
        <dbReference type="Proteomes" id="UP000298663"/>
    </source>
</evidence>
<evidence type="ECO:0000256" key="10">
    <source>
        <dbReference type="SAM" id="Phobius"/>
    </source>
</evidence>
<dbReference type="InterPro" id="IPR001494">
    <property type="entry name" value="Importin-beta_N"/>
</dbReference>
<evidence type="ECO:0000256" key="8">
    <source>
        <dbReference type="ARBA" id="ARBA00023242"/>
    </source>
</evidence>
<dbReference type="Pfam" id="PF08506">
    <property type="entry name" value="Cse1"/>
    <property type="match status" value="1"/>
</dbReference>
<dbReference type="InterPro" id="IPR011989">
    <property type="entry name" value="ARM-like"/>
</dbReference>
<name>A0A4U8UNX7_STECR</name>
<dbReference type="PANTHER" id="PTHR10997:SF8">
    <property type="entry name" value="EXPORTIN-2"/>
    <property type="match status" value="1"/>
</dbReference>
<dbReference type="STRING" id="34508.A0A4U8UNX7"/>
<dbReference type="EMBL" id="AZBU02000001">
    <property type="protein sequence ID" value="TMS34702.1"/>
    <property type="molecule type" value="Genomic_DNA"/>
</dbReference>
<dbReference type="GO" id="GO:0005829">
    <property type="term" value="C:cytosol"/>
    <property type="evidence" value="ECO:0007669"/>
    <property type="project" value="TreeGrafter"/>
</dbReference>
<keyword evidence="10" id="KW-1133">Transmembrane helix</keyword>
<keyword evidence="8" id="KW-0539">Nucleus</keyword>
<evidence type="ECO:0000256" key="4">
    <source>
        <dbReference type="ARBA" id="ARBA00018945"/>
    </source>
</evidence>
<dbReference type="InterPro" id="IPR005043">
    <property type="entry name" value="XPO2_C"/>
</dbReference>
<evidence type="ECO:0000256" key="1">
    <source>
        <dbReference type="ARBA" id="ARBA00004123"/>
    </source>
</evidence>
<evidence type="ECO:0000256" key="6">
    <source>
        <dbReference type="ARBA" id="ARBA00022490"/>
    </source>
</evidence>
<dbReference type="PANTHER" id="PTHR10997">
    <property type="entry name" value="IMPORTIN-7, 8, 11"/>
    <property type="match status" value="1"/>
</dbReference>
<feature type="transmembrane region" description="Helical" evidence="10">
    <location>
        <begin position="56"/>
        <end position="75"/>
    </location>
</feature>
<accession>A0A4U8UNX7</accession>
<proteinExistence type="inferred from homology"/>
<comment type="subcellular location">
    <subcellularLocation>
        <location evidence="2">Cytoplasm</location>
    </subcellularLocation>
    <subcellularLocation>
        <location evidence="1">Nucleus</location>
    </subcellularLocation>
</comment>
<dbReference type="GO" id="GO:0006611">
    <property type="term" value="P:protein export from nucleus"/>
    <property type="evidence" value="ECO:0007669"/>
    <property type="project" value="TreeGrafter"/>
</dbReference>
<dbReference type="GO" id="GO:0006606">
    <property type="term" value="P:protein import into nucleus"/>
    <property type="evidence" value="ECO:0007669"/>
    <property type="project" value="TreeGrafter"/>
</dbReference>